<keyword evidence="4" id="KW-1185">Reference proteome</keyword>
<organism evidence="3 4">
    <name type="scientific">Thermomicrobium roseum (strain ATCC 27502 / DSM 5159 / P-2)</name>
    <dbReference type="NCBI Taxonomy" id="309801"/>
    <lineage>
        <taxon>Bacteria</taxon>
        <taxon>Pseudomonadati</taxon>
        <taxon>Thermomicrobiota</taxon>
        <taxon>Thermomicrobia</taxon>
        <taxon>Thermomicrobiales</taxon>
        <taxon>Thermomicrobiaceae</taxon>
        <taxon>Thermomicrobium</taxon>
    </lineage>
</organism>
<proteinExistence type="predicted"/>
<dbReference type="AlphaFoldDB" id="B9KYD0"/>
<dbReference type="OrthoDB" id="3734014at2"/>
<evidence type="ECO:0000256" key="1">
    <source>
        <dbReference type="SAM" id="SignalP"/>
    </source>
</evidence>
<name>B9KYD0_THERP</name>
<dbReference type="Pfam" id="PF08239">
    <property type="entry name" value="SH3_3"/>
    <property type="match status" value="1"/>
</dbReference>
<keyword evidence="1" id="KW-0732">Signal</keyword>
<dbReference type="Proteomes" id="UP000000447">
    <property type="component" value="Chromosome"/>
</dbReference>
<dbReference type="KEGG" id="tro:trd_0475"/>
<dbReference type="InterPro" id="IPR003646">
    <property type="entry name" value="SH3-like_bac-type"/>
</dbReference>
<dbReference type="HOGENOM" id="CLU_045542_0_0_0"/>
<feature type="signal peptide" evidence="1">
    <location>
        <begin position="1"/>
        <end position="28"/>
    </location>
</feature>
<dbReference type="EMBL" id="CP001275">
    <property type="protein sequence ID" value="ACM05537.1"/>
    <property type="molecule type" value="Genomic_DNA"/>
</dbReference>
<evidence type="ECO:0000313" key="4">
    <source>
        <dbReference type="Proteomes" id="UP000000447"/>
    </source>
</evidence>
<accession>B9KYD0</accession>
<feature type="domain" description="SH3b" evidence="2">
    <location>
        <begin position="46"/>
        <end position="102"/>
    </location>
</feature>
<dbReference type="STRING" id="309801.trd_0475"/>
<evidence type="ECO:0000313" key="3">
    <source>
        <dbReference type="EMBL" id="ACM05537.1"/>
    </source>
</evidence>
<sequence>MRERTRPFLHCVCAVLLLIMLPIQSVRAVSTLTVGQPATVMGTNGDGLNLREGPGYDFTVIVVMPEGATVRVIGGPQPDARGNLWWNVQWGEKSGWALANYLAPSNDENRPSSSFQMRATFRIFAHSLGLVGERTANGHVIQPNDFFVTLPCTCALSSRGGHEFQVLVEYKGRSLVLPVWDVGPWNVDDDFWNPPEVRRWKGLPQGVPAAQAAYFHGYNGGKDGWGRPVRSPAAMDIADGAFAALGMTQSDWVTVTFLWLVKDPPSPLPAPPRGYEEIVTVHPGERPPLDPVAAADPARYIYMPETGHNVPVFLHTAWQQGGGWQRYGLPISEFFREVGIDGTVRFVQYFERAVLLYDPASGNVSELPVGYYAAAPFEAWQPVELFPDSTDRLYFRETRHSLSNGFKAYWSANGGRAVFGLPITEEFRVDLPDGRWYIAQLFERARLEWWPDRIGQPDEITRGRIVAEIVAAQYP</sequence>
<dbReference type="Gene3D" id="2.30.30.40">
    <property type="entry name" value="SH3 Domains"/>
    <property type="match status" value="1"/>
</dbReference>
<evidence type="ECO:0000259" key="2">
    <source>
        <dbReference type="Pfam" id="PF08239"/>
    </source>
</evidence>
<gene>
    <name evidence="3" type="ordered locus">trd_0475</name>
</gene>
<feature type="chain" id="PRO_5002888368" description="SH3b domain-containing protein" evidence="1">
    <location>
        <begin position="29"/>
        <end position="475"/>
    </location>
</feature>
<dbReference type="RefSeq" id="WP_012641880.1">
    <property type="nucleotide sequence ID" value="NC_011959.1"/>
</dbReference>
<protein>
    <recommendedName>
        <fullName evidence="2">SH3b domain-containing protein</fullName>
    </recommendedName>
</protein>
<dbReference type="eggNOG" id="COG4991">
    <property type="taxonomic scope" value="Bacteria"/>
</dbReference>
<reference evidence="3 4" key="1">
    <citation type="journal article" date="2009" name="PLoS ONE">
        <title>Complete genome sequence of the aerobic CO-oxidizing thermophile Thermomicrobium roseum.</title>
        <authorList>
            <person name="Wu D."/>
            <person name="Raymond J."/>
            <person name="Wu M."/>
            <person name="Chatterji S."/>
            <person name="Ren Q."/>
            <person name="Graham J.E."/>
            <person name="Bryant D.A."/>
            <person name="Robb F."/>
            <person name="Colman A."/>
            <person name="Tallon L.J."/>
            <person name="Badger J.H."/>
            <person name="Madupu R."/>
            <person name="Ward N.L."/>
            <person name="Eisen J.A."/>
        </authorList>
    </citation>
    <scope>NUCLEOTIDE SEQUENCE [LARGE SCALE GENOMIC DNA]</scope>
    <source>
        <strain evidence="4">ATCC 27502 / DSM 5159 / P-2</strain>
    </source>
</reference>